<dbReference type="PANTHER" id="PTHR43065:SF50">
    <property type="entry name" value="HISTIDINE KINASE"/>
    <property type="match status" value="1"/>
</dbReference>
<dbReference type="SUPFAM" id="SSF47384">
    <property type="entry name" value="Homodimeric domain of signal transducing histidine kinase"/>
    <property type="match status" value="1"/>
</dbReference>
<feature type="transmembrane region" description="Helical" evidence="5">
    <location>
        <begin position="327"/>
        <end position="346"/>
    </location>
</feature>
<dbReference type="CDD" id="cd00082">
    <property type="entry name" value="HisKA"/>
    <property type="match status" value="1"/>
</dbReference>
<evidence type="ECO:0000256" key="3">
    <source>
        <dbReference type="ARBA" id="ARBA00022553"/>
    </source>
</evidence>
<protein>
    <recommendedName>
        <fullName evidence="2">histidine kinase</fullName>
        <ecNumber evidence="2">2.7.13.3</ecNumber>
    </recommendedName>
</protein>
<keyword evidence="4" id="KW-0175">Coiled coil</keyword>
<dbReference type="Gene3D" id="3.30.565.10">
    <property type="entry name" value="Histidine kinase-like ATPase, C-terminal domain"/>
    <property type="match status" value="1"/>
</dbReference>
<proteinExistence type="predicted"/>
<evidence type="ECO:0000256" key="2">
    <source>
        <dbReference type="ARBA" id="ARBA00012438"/>
    </source>
</evidence>
<comment type="caution">
    <text evidence="8">The sequence shown here is derived from an EMBL/GenBank/DDBJ whole genome shotgun (WGS) entry which is preliminary data.</text>
</comment>
<dbReference type="InterPro" id="IPR003661">
    <property type="entry name" value="HisK_dim/P_dom"/>
</dbReference>
<dbReference type="PRINTS" id="PR00344">
    <property type="entry name" value="BCTRLSENSOR"/>
</dbReference>
<organism evidence="8 9">
    <name type="scientific">Taibaiella chishuiensis</name>
    <dbReference type="NCBI Taxonomy" id="1434707"/>
    <lineage>
        <taxon>Bacteria</taxon>
        <taxon>Pseudomonadati</taxon>
        <taxon>Bacteroidota</taxon>
        <taxon>Chitinophagia</taxon>
        <taxon>Chitinophagales</taxon>
        <taxon>Chitinophagaceae</taxon>
        <taxon>Taibaiella</taxon>
    </lineage>
</organism>
<dbReference type="InterPro" id="IPR036890">
    <property type="entry name" value="HATPase_C_sf"/>
</dbReference>
<feature type="transmembrane region" description="Helical" evidence="5">
    <location>
        <begin position="237"/>
        <end position="261"/>
    </location>
</feature>
<dbReference type="PROSITE" id="PS50109">
    <property type="entry name" value="HIS_KIN"/>
    <property type="match status" value="1"/>
</dbReference>
<dbReference type="InterPro" id="IPR004358">
    <property type="entry name" value="Sig_transdc_His_kin-like_C"/>
</dbReference>
<dbReference type="Pfam" id="PF07695">
    <property type="entry name" value="7TMR-DISM_7TM"/>
    <property type="match status" value="1"/>
</dbReference>
<dbReference type="InterPro" id="IPR003594">
    <property type="entry name" value="HATPase_dom"/>
</dbReference>
<dbReference type="OrthoDB" id="9806995at2"/>
<keyword evidence="5" id="KW-1133">Transmembrane helix</keyword>
<name>A0A2P8CVT4_9BACT</name>
<dbReference type="Pfam" id="PF02518">
    <property type="entry name" value="HATPase_c"/>
    <property type="match status" value="1"/>
</dbReference>
<dbReference type="Gene3D" id="1.10.287.130">
    <property type="match status" value="1"/>
</dbReference>
<feature type="transmembrane region" description="Helical" evidence="5">
    <location>
        <begin position="205"/>
        <end position="231"/>
    </location>
</feature>
<keyword evidence="9" id="KW-1185">Reference proteome</keyword>
<evidence type="ECO:0000313" key="9">
    <source>
        <dbReference type="Proteomes" id="UP000240572"/>
    </source>
</evidence>
<dbReference type="Gene3D" id="2.60.40.2380">
    <property type="match status" value="1"/>
</dbReference>
<dbReference type="Pfam" id="PF07696">
    <property type="entry name" value="7TMR-DISMED2"/>
    <property type="match status" value="1"/>
</dbReference>
<evidence type="ECO:0000256" key="4">
    <source>
        <dbReference type="SAM" id="Coils"/>
    </source>
</evidence>
<feature type="transmembrane region" description="Helical" evidence="5">
    <location>
        <begin position="358"/>
        <end position="379"/>
    </location>
</feature>
<feature type="signal peptide" evidence="6">
    <location>
        <begin position="1"/>
        <end position="20"/>
    </location>
</feature>
<feature type="transmembrane region" description="Helical" evidence="5">
    <location>
        <begin position="299"/>
        <end position="320"/>
    </location>
</feature>
<evidence type="ECO:0000256" key="5">
    <source>
        <dbReference type="SAM" id="Phobius"/>
    </source>
</evidence>
<gene>
    <name evidence="8" type="ORF">B0I18_11396</name>
</gene>
<feature type="domain" description="Histidine kinase" evidence="7">
    <location>
        <begin position="461"/>
        <end position="710"/>
    </location>
</feature>
<feature type="transmembrane region" description="Helical" evidence="5">
    <location>
        <begin position="176"/>
        <end position="198"/>
    </location>
</feature>
<dbReference type="InterPro" id="IPR036097">
    <property type="entry name" value="HisK_dim/P_sf"/>
</dbReference>
<evidence type="ECO:0000256" key="6">
    <source>
        <dbReference type="SAM" id="SignalP"/>
    </source>
</evidence>
<reference evidence="8 9" key="1">
    <citation type="submission" date="2018-03" db="EMBL/GenBank/DDBJ databases">
        <title>Genomic Encyclopedia of Type Strains, Phase III (KMG-III): the genomes of soil and plant-associated and newly described type strains.</title>
        <authorList>
            <person name="Whitman W."/>
        </authorList>
    </citation>
    <scope>NUCLEOTIDE SEQUENCE [LARGE SCALE GENOMIC DNA]</scope>
    <source>
        <strain evidence="8 9">CGMCC 1.12700</strain>
    </source>
</reference>
<dbReference type="RefSeq" id="WP_106525106.1">
    <property type="nucleotide sequence ID" value="NZ_PYGD01000013.1"/>
</dbReference>
<dbReference type="GO" id="GO:0000155">
    <property type="term" value="F:phosphorelay sensor kinase activity"/>
    <property type="evidence" value="ECO:0007669"/>
    <property type="project" value="InterPro"/>
</dbReference>
<dbReference type="EC" id="2.7.13.3" evidence="2"/>
<dbReference type="EMBL" id="PYGD01000013">
    <property type="protein sequence ID" value="PSK89084.1"/>
    <property type="molecule type" value="Genomic_DNA"/>
</dbReference>
<dbReference type="SMART" id="SM00387">
    <property type="entry name" value="HATPase_c"/>
    <property type="match status" value="1"/>
</dbReference>
<sequence length="711" mass="80294">MLKKMLLLACLILLRASSFGQVIVLDSSSHQLIGRSLQIYQSVQPLTLDSARLRAFTPSTAQVPNLGISEHEIWVRFTLYNQGPQREYVLDVANTNLSSVELFYTDKQGQRVSTLIDKRQPFSLRSYKDPNYLFDLYIKQGEQQEYYLKIKSDMPIFLPVYINHPQQQMIRSSKEYLFFGLYSGIVLIMVVYNFFLFVSIKDRSYLYYVIYVLGVGLTQISLKGFGFQFLWPGLPGFEHICVVLFACISSIMALLFTRRFLDVPQAFPRINRLLLLFACLFLLSLVLLAFGEYGPAFQIMQSATTISSVGVLISASYIVAKNPKVSSARYFIIAWSILIIGGLVFLLKDFSVLPYNTFTNYAVQISTAVEMALLSFGLANRINILKKEKDESRQAALTVARENSRIIKEQNIILEQKVKARTEELQQKNETINNTLDDLKQTQSQLVEYEKMASLGQLTAGIAHEINNPINFVTSNIAPLKRDVDILLDFINRLELLNFSDLPENEKRTAIDDFKEDQDFDYLKTEINYLLKGIADGASRTAEIIKSLRIFSRLDEDALKPADLNEGLESTVVILNSALSQLQVVKNYGPIPAINCYPGKLNQIFLNIISNAIYAVQEKFGNKPGGQIKLTTYKENKNIHIVIEDNGTGMTEATRKKIFEPFFTTKDVGQGTGLGMSIAFNIILKHNGHINISSELGKGSIFTIQIPDNLS</sequence>
<dbReference type="InterPro" id="IPR011622">
    <property type="entry name" value="7TMR_DISM_rcpt_extracell_dom2"/>
</dbReference>
<dbReference type="InterPro" id="IPR005467">
    <property type="entry name" value="His_kinase_dom"/>
</dbReference>
<dbReference type="AlphaFoldDB" id="A0A2P8CVT4"/>
<dbReference type="InterPro" id="IPR011623">
    <property type="entry name" value="7TMR_DISM_rcpt_extracell_dom1"/>
</dbReference>
<feature type="coiled-coil region" evidence="4">
    <location>
        <begin position="415"/>
        <end position="452"/>
    </location>
</feature>
<keyword evidence="6" id="KW-0732">Signal</keyword>
<dbReference type="SUPFAM" id="SSF55874">
    <property type="entry name" value="ATPase domain of HSP90 chaperone/DNA topoisomerase II/histidine kinase"/>
    <property type="match status" value="1"/>
</dbReference>
<dbReference type="Proteomes" id="UP000240572">
    <property type="component" value="Unassembled WGS sequence"/>
</dbReference>
<keyword evidence="3" id="KW-0597">Phosphoprotein</keyword>
<dbReference type="PANTHER" id="PTHR43065">
    <property type="entry name" value="SENSOR HISTIDINE KINASE"/>
    <property type="match status" value="1"/>
</dbReference>
<dbReference type="SMART" id="SM00388">
    <property type="entry name" value="HisKA"/>
    <property type="match status" value="1"/>
</dbReference>
<evidence type="ECO:0000259" key="7">
    <source>
        <dbReference type="PROSITE" id="PS50109"/>
    </source>
</evidence>
<evidence type="ECO:0000256" key="1">
    <source>
        <dbReference type="ARBA" id="ARBA00000085"/>
    </source>
</evidence>
<feature type="transmembrane region" description="Helical" evidence="5">
    <location>
        <begin position="273"/>
        <end position="293"/>
    </location>
</feature>
<feature type="chain" id="PRO_5015192728" description="histidine kinase" evidence="6">
    <location>
        <begin position="21"/>
        <end position="711"/>
    </location>
</feature>
<keyword evidence="5" id="KW-0472">Membrane</keyword>
<keyword evidence="5" id="KW-0812">Transmembrane</keyword>
<accession>A0A2P8CVT4</accession>
<comment type="catalytic activity">
    <reaction evidence="1">
        <text>ATP + protein L-histidine = ADP + protein N-phospho-L-histidine.</text>
        <dbReference type="EC" id="2.7.13.3"/>
    </reaction>
</comment>
<evidence type="ECO:0000313" key="8">
    <source>
        <dbReference type="EMBL" id="PSK89084.1"/>
    </source>
</evidence>